<protein>
    <submittedName>
        <fullName evidence="4">Uncharacterized protein</fullName>
    </submittedName>
</protein>
<dbReference type="PANTHER" id="PTHR45586">
    <property type="entry name" value="TPR REPEAT-CONTAINING PROTEIN PA4667"/>
    <property type="match status" value="1"/>
</dbReference>
<dbReference type="InterPro" id="IPR011990">
    <property type="entry name" value="TPR-like_helical_dom_sf"/>
</dbReference>
<dbReference type="Pfam" id="PF13432">
    <property type="entry name" value="TPR_16"/>
    <property type="match status" value="1"/>
</dbReference>
<dbReference type="RefSeq" id="WP_021691603.1">
    <property type="nucleotide sequence ID" value="NZ_BASZ01000012.1"/>
</dbReference>
<dbReference type="Proteomes" id="UP000016568">
    <property type="component" value="Unassembled WGS sequence"/>
</dbReference>
<feature type="repeat" description="TPR" evidence="3">
    <location>
        <begin position="260"/>
        <end position="293"/>
    </location>
</feature>
<dbReference type="KEGG" id="ntd:EGO55_10965"/>
<dbReference type="eggNOG" id="COG0457">
    <property type="taxonomic scope" value="Bacteria"/>
</dbReference>
<dbReference type="InterPro" id="IPR051012">
    <property type="entry name" value="CellSynth/LPSAsmb/PSIAsmb"/>
</dbReference>
<organism evidence="4 5">
    <name type="scientific">Caenibius tardaugens NBRC 16725</name>
    <dbReference type="NCBI Taxonomy" id="1219035"/>
    <lineage>
        <taxon>Bacteria</taxon>
        <taxon>Pseudomonadati</taxon>
        <taxon>Pseudomonadota</taxon>
        <taxon>Alphaproteobacteria</taxon>
        <taxon>Sphingomonadales</taxon>
        <taxon>Erythrobacteraceae</taxon>
        <taxon>Caenibius</taxon>
    </lineage>
</organism>
<feature type="repeat" description="TPR" evidence="3">
    <location>
        <begin position="192"/>
        <end position="225"/>
    </location>
</feature>
<evidence type="ECO:0000313" key="4">
    <source>
        <dbReference type="EMBL" id="GAD50785.1"/>
    </source>
</evidence>
<dbReference type="AlphaFoldDB" id="U2YPD8"/>
<proteinExistence type="predicted"/>
<gene>
    <name evidence="4" type="ORF">NT2_12_00490</name>
</gene>
<evidence type="ECO:0000256" key="2">
    <source>
        <dbReference type="ARBA" id="ARBA00022803"/>
    </source>
</evidence>
<accession>U2YPD8</accession>
<evidence type="ECO:0000256" key="1">
    <source>
        <dbReference type="ARBA" id="ARBA00022737"/>
    </source>
</evidence>
<dbReference type="Pfam" id="PF14559">
    <property type="entry name" value="TPR_19"/>
    <property type="match status" value="1"/>
</dbReference>
<comment type="caution">
    <text evidence="4">The sequence shown here is derived from an EMBL/GenBank/DDBJ whole genome shotgun (WGS) entry which is preliminary data.</text>
</comment>
<reference evidence="4 5" key="1">
    <citation type="submission" date="2013-09" db="EMBL/GenBank/DDBJ databases">
        <title>Whole genome shotgun sequence of Novosphingobium tardaugens NBRC 16725.</title>
        <authorList>
            <person name="Isaki S."/>
            <person name="Hosoyama A."/>
            <person name="Tsuchikane K."/>
            <person name="Katsumata H."/>
            <person name="Ando Y."/>
            <person name="Yamazaki S."/>
            <person name="Fujita N."/>
        </authorList>
    </citation>
    <scope>NUCLEOTIDE SEQUENCE [LARGE SCALE GENOMIC DNA]</scope>
    <source>
        <strain evidence="4 5">NBRC 16725</strain>
    </source>
</reference>
<keyword evidence="2 3" id="KW-0802">TPR repeat</keyword>
<dbReference type="Gene3D" id="1.25.40.10">
    <property type="entry name" value="Tetratricopeptide repeat domain"/>
    <property type="match status" value="1"/>
</dbReference>
<keyword evidence="5" id="KW-1185">Reference proteome</keyword>
<dbReference type="InterPro" id="IPR019734">
    <property type="entry name" value="TPR_rpt"/>
</dbReference>
<name>U2YPD8_9SPHN</name>
<dbReference type="PANTHER" id="PTHR45586:SF1">
    <property type="entry name" value="LIPOPOLYSACCHARIDE ASSEMBLY PROTEIN B"/>
    <property type="match status" value="1"/>
</dbReference>
<evidence type="ECO:0000313" key="5">
    <source>
        <dbReference type="Proteomes" id="UP000016568"/>
    </source>
</evidence>
<dbReference type="SUPFAM" id="SSF48452">
    <property type="entry name" value="TPR-like"/>
    <property type="match status" value="1"/>
</dbReference>
<dbReference type="PROSITE" id="PS50005">
    <property type="entry name" value="TPR"/>
    <property type="match status" value="2"/>
</dbReference>
<keyword evidence="1" id="KW-0677">Repeat</keyword>
<dbReference type="OrthoDB" id="7505704at2"/>
<evidence type="ECO:0000256" key="3">
    <source>
        <dbReference type="PROSITE-ProRule" id="PRU00339"/>
    </source>
</evidence>
<sequence length="375" mass="39084">MAADGEVREARERLDRLLGYLAQDRHNPALLRDAAAAAMAAQDFAQAGQVLAVLDDIGQATLADRNLAGLAAMQGGQAGQAADIFSALLAEHPDDPGLRFNLAWALALTKDYAAAGALLDDRLTAALPQAALLDVQLLHDAGAFEQGAERARVHIANHPDYPPLLAAVSVLALDVEDQELARHCAVMGGAHPDALTTLGTLTLGDMDHAGAQGLFERALATDPESPRAWIGLGLARLAAGDGAAAGPMLDKGAGLFGDHLGSWIAAGWAYLLAGDYGRARERFEHARQIDPAFAESHGSLAVMDILAGDGEGAGRRVEIASRLDRESFSTAFAQALLLSAAGDTEKAERIVALALKQPLDASGRTLADALARLAR</sequence>
<dbReference type="EMBL" id="BASZ01000012">
    <property type="protein sequence ID" value="GAD50785.1"/>
    <property type="molecule type" value="Genomic_DNA"/>
</dbReference>